<accession>A0A016CMC6</accession>
<comment type="caution">
    <text evidence="2">The sequence shown here is derived from an EMBL/GenBank/DDBJ whole genome shotgun (WGS) entry which is preliminary data.</text>
</comment>
<feature type="domain" description="Smf/DprA SLOG" evidence="1">
    <location>
        <begin position="5"/>
        <end position="147"/>
    </location>
</feature>
<gene>
    <name evidence="2" type="ORF">M123_3057</name>
</gene>
<dbReference type="Proteomes" id="UP000020938">
    <property type="component" value="Unassembled WGS sequence"/>
</dbReference>
<dbReference type="RefSeq" id="WP_025814912.1">
    <property type="nucleotide sequence ID" value="NZ_JGDS01000058.1"/>
</dbReference>
<evidence type="ECO:0000313" key="3">
    <source>
        <dbReference type="Proteomes" id="UP000020938"/>
    </source>
</evidence>
<evidence type="ECO:0000313" key="2">
    <source>
        <dbReference type="EMBL" id="EXZ72584.1"/>
    </source>
</evidence>
<reference evidence="2 3" key="1">
    <citation type="submission" date="2014-02" db="EMBL/GenBank/DDBJ databases">
        <authorList>
            <person name="Sears C."/>
            <person name="Carroll K."/>
            <person name="Sack B.R."/>
            <person name="Qadri F."/>
            <person name="Myers L.L."/>
            <person name="Chung G.-T."/>
            <person name="Escheverria P."/>
            <person name="Fraser C.M."/>
            <person name="Sadzewicz L."/>
            <person name="Shefchek K.A."/>
            <person name="Tallon L."/>
            <person name="Das S.P."/>
            <person name="Daugherty S."/>
            <person name="Mongodin E.F."/>
        </authorList>
    </citation>
    <scope>NUCLEOTIDE SEQUENCE [LARGE SCALE GENOMIC DNA]</scope>
    <source>
        <strain evidence="2 3">3976T8</strain>
    </source>
</reference>
<proteinExistence type="predicted"/>
<dbReference type="EMBL" id="JGDS01000058">
    <property type="protein sequence ID" value="EXZ72584.1"/>
    <property type="molecule type" value="Genomic_DNA"/>
</dbReference>
<dbReference type="GO" id="GO:0032422">
    <property type="term" value="F:purine-rich negative regulatory element binding"/>
    <property type="evidence" value="ECO:0007669"/>
    <property type="project" value="InterPro"/>
</dbReference>
<name>A0A016CMC6_BACFG</name>
<organism evidence="2 3">
    <name type="scientific">Bacteroides fragilis str. 3976T8</name>
    <dbReference type="NCBI Taxonomy" id="1339314"/>
    <lineage>
        <taxon>Bacteria</taxon>
        <taxon>Pseudomonadati</taxon>
        <taxon>Bacteroidota</taxon>
        <taxon>Bacteroidia</taxon>
        <taxon>Bacteroidales</taxon>
        <taxon>Bacteroidaceae</taxon>
        <taxon>Bacteroides</taxon>
    </lineage>
</organism>
<dbReference type="InterPro" id="IPR057666">
    <property type="entry name" value="DrpA_SLOG"/>
</dbReference>
<dbReference type="Pfam" id="PF02481">
    <property type="entry name" value="DNA_processg_A"/>
    <property type="match status" value="1"/>
</dbReference>
<dbReference type="GO" id="GO:0000977">
    <property type="term" value="F:RNA polymerase II transcription regulatory region sequence-specific DNA binding"/>
    <property type="evidence" value="ECO:0007669"/>
    <property type="project" value="InterPro"/>
</dbReference>
<dbReference type="Gene3D" id="3.10.450.700">
    <property type="match status" value="1"/>
</dbReference>
<dbReference type="AlphaFoldDB" id="A0A016CMC6"/>
<protein>
    <recommendedName>
        <fullName evidence="1">Smf/DprA SLOG domain-containing protein</fullName>
    </recommendedName>
</protein>
<evidence type="ECO:0000259" key="1">
    <source>
        <dbReference type="Pfam" id="PF02481"/>
    </source>
</evidence>
<dbReference type="PATRIC" id="fig|1339314.3.peg.3219"/>
<sequence length="324" mass="37625">MNNQQFEDQLSAYIMNNTPPLYQSGNGELMSKKKTAFLCSRQVPENETVSIYRWTNQLSPERDCILCGNHSKMEQEVFHMLLEKKIPIILVLAESIKEEWPLPIKLALEEKRLLIVTACNDKVHRINHQSAYERNEIILSLANHIIIGYCRPGGNINKQISGKANVTLLHKPHYQPAAPTFMMKAADSDVMTYRTSTKGGEIFLDIKQDLCGQEYLKITQSKHQGNKDFHRETIFINKDEILQFKQELDRAIEYWGLNPIKQKQTLRSKREEYGNAYLPWEKSADDYLLRLYEEGKTIHDLTEIFERNDGAIRSRLQKLGVKLK</sequence>
<dbReference type="Gene3D" id="3.40.50.450">
    <property type="match status" value="1"/>
</dbReference>